<dbReference type="InterPro" id="IPR005490">
    <property type="entry name" value="LD_TPept_cat_dom"/>
</dbReference>
<evidence type="ECO:0000256" key="2">
    <source>
        <dbReference type="ARBA" id="ARBA00005992"/>
    </source>
</evidence>
<feature type="active site" description="Proton donor/acceptor" evidence="9">
    <location>
        <position position="136"/>
    </location>
</feature>
<keyword evidence="6 9" id="KW-0133">Cell shape</keyword>
<dbReference type="GO" id="GO:0008360">
    <property type="term" value="P:regulation of cell shape"/>
    <property type="evidence" value="ECO:0007669"/>
    <property type="project" value="UniProtKB-UniRule"/>
</dbReference>
<dbReference type="PANTHER" id="PTHR30582:SF24">
    <property type="entry name" value="L,D-TRANSPEPTIDASE ERFK_SRFK-RELATED"/>
    <property type="match status" value="1"/>
</dbReference>
<dbReference type="InterPro" id="IPR038063">
    <property type="entry name" value="Transpep_catalytic_dom"/>
</dbReference>
<dbReference type="UniPathway" id="UPA00219"/>
<dbReference type="SUPFAM" id="SSF141523">
    <property type="entry name" value="L,D-transpeptidase catalytic domain-like"/>
    <property type="match status" value="1"/>
</dbReference>
<dbReference type="RefSeq" id="WP_150962539.1">
    <property type="nucleotide sequence ID" value="NZ_VZZJ01000004.1"/>
</dbReference>
<name>A0A6N6MXX3_9HYPH</name>
<dbReference type="GO" id="GO:0071555">
    <property type="term" value="P:cell wall organization"/>
    <property type="evidence" value="ECO:0007669"/>
    <property type="project" value="UniProtKB-UniRule"/>
</dbReference>
<keyword evidence="7 9" id="KW-0573">Peptidoglycan synthesis</keyword>
<comment type="caution">
    <text evidence="12">The sequence shown here is derived from an EMBL/GenBank/DDBJ whole genome shotgun (WGS) entry which is preliminary data.</text>
</comment>
<gene>
    <name evidence="12" type="ORF">F6X51_07225</name>
</gene>
<dbReference type="FunFam" id="2.40.440.10:FF:000002">
    <property type="entry name" value="L,D-transpeptidase ErfK/SrfK"/>
    <property type="match status" value="1"/>
</dbReference>
<feature type="chain" id="PRO_5027004553" evidence="10">
    <location>
        <begin position="33"/>
        <end position="177"/>
    </location>
</feature>
<evidence type="ECO:0000256" key="4">
    <source>
        <dbReference type="ARBA" id="ARBA00022679"/>
    </source>
</evidence>
<evidence type="ECO:0000259" key="11">
    <source>
        <dbReference type="PROSITE" id="PS52029"/>
    </source>
</evidence>
<proteinExistence type="inferred from homology"/>
<dbReference type="GO" id="GO:0018104">
    <property type="term" value="P:peptidoglycan-protein cross-linking"/>
    <property type="evidence" value="ECO:0007669"/>
    <property type="project" value="TreeGrafter"/>
</dbReference>
<reference evidence="12 13" key="1">
    <citation type="submission" date="2019-09" db="EMBL/GenBank/DDBJ databases">
        <title>YIM 132548 draft genome.</title>
        <authorList>
            <person name="Jiang L."/>
        </authorList>
    </citation>
    <scope>NUCLEOTIDE SEQUENCE [LARGE SCALE GENOMIC DNA]</scope>
    <source>
        <strain evidence="12 13">YIM 132548</strain>
    </source>
</reference>
<evidence type="ECO:0000313" key="13">
    <source>
        <dbReference type="Proteomes" id="UP000441523"/>
    </source>
</evidence>
<evidence type="ECO:0000256" key="3">
    <source>
        <dbReference type="ARBA" id="ARBA00022676"/>
    </source>
</evidence>
<dbReference type="Gene3D" id="2.40.440.10">
    <property type="entry name" value="L,D-transpeptidase catalytic domain-like"/>
    <property type="match status" value="1"/>
</dbReference>
<evidence type="ECO:0000256" key="5">
    <source>
        <dbReference type="ARBA" id="ARBA00022801"/>
    </source>
</evidence>
<dbReference type="InterPro" id="IPR050979">
    <property type="entry name" value="LD-transpeptidase"/>
</dbReference>
<comment type="pathway">
    <text evidence="1 9">Cell wall biogenesis; peptidoglycan biosynthesis.</text>
</comment>
<evidence type="ECO:0000256" key="10">
    <source>
        <dbReference type="SAM" id="SignalP"/>
    </source>
</evidence>
<comment type="similarity">
    <text evidence="2">Belongs to the YkuD family.</text>
</comment>
<keyword evidence="13" id="KW-1185">Reference proteome</keyword>
<dbReference type="Proteomes" id="UP000441523">
    <property type="component" value="Unassembled WGS sequence"/>
</dbReference>
<evidence type="ECO:0000313" key="12">
    <source>
        <dbReference type="EMBL" id="KAB1074900.1"/>
    </source>
</evidence>
<keyword evidence="10" id="KW-0732">Signal</keyword>
<keyword evidence="4" id="KW-0808">Transferase</keyword>
<dbReference type="PANTHER" id="PTHR30582">
    <property type="entry name" value="L,D-TRANSPEPTIDASE"/>
    <property type="match status" value="1"/>
</dbReference>
<keyword evidence="5" id="KW-0378">Hydrolase</keyword>
<feature type="active site" description="Nucleophile" evidence="9">
    <location>
        <position position="152"/>
    </location>
</feature>
<dbReference type="AlphaFoldDB" id="A0A6N6MXX3"/>
<dbReference type="EMBL" id="VZZJ01000004">
    <property type="protein sequence ID" value="KAB1074900.1"/>
    <property type="molecule type" value="Genomic_DNA"/>
</dbReference>
<sequence length="177" mass="18587">MFGQKGCSAVAAGAVLAGLGAAVSGSASPAHAREMVPFHEGSISPGSVVIRISERRLYLVNGDGTAIRYPVAVGKPGKQWVGATQIDGKYVQPAWAPPREVKRDNPRLPNLIAGGSPRNPMGVAAMTLAGGEYAIHGTNRPNSVGTYASYGCVRMYNQDIVDLYGRVSVGTQVYMVR</sequence>
<dbReference type="CDD" id="cd16913">
    <property type="entry name" value="YkuD_like"/>
    <property type="match status" value="1"/>
</dbReference>
<organism evidence="12 13">
    <name type="scientific">Methylobacterium planeticum</name>
    <dbReference type="NCBI Taxonomy" id="2615211"/>
    <lineage>
        <taxon>Bacteria</taxon>
        <taxon>Pseudomonadati</taxon>
        <taxon>Pseudomonadota</taxon>
        <taxon>Alphaproteobacteria</taxon>
        <taxon>Hyphomicrobiales</taxon>
        <taxon>Methylobacteriaceae</taxon>
        <taxon>Methylobacterium</taxon>
    </lineage>
</organism>
<feature type="signal peptide" evidence="10">
    <location>
        <begin position="1"/>
        <end position="32"/>
    </location>
</feature>
<evidence type="ECO:0000256" key="6">
    <source>
        <dbReference type="ARBA" id="ARBA00022960"/>
    </source>
</evidence>
<dbReference type="GO" id="GO:0071972">
    <property type="term" value="F:peptidoglycan L,D-transpeptidase activity"/>
    <property type="evidence" value="ECO:0007669"/>
    <property type="project" value="TreeGrafter"/>
</dbReference>
<feature type="domain" description="L,D-TPase catalytic" evidence="11">
    <location>
        <begin position="46"/>
        <end position="176"/>
    </location>
</feature>
<keyword evidence="8 9" id="KW-0961">Cell wall biogenesis/degradation</keyword>
<dbReference type="Pfam" id="PF03734">
    <property type="entry name" value="YkuD"/>
    <property type="match status" value="1"/>
</dbReference>
<evidence type="ECO:0000256" key="1">
    <source>
        <dbReference type="ARBA" id="ARBA00004752"/>
    </source>
</evidence>
<dbReference type="GO" id="GO:0005576">
    <property type="term" value="C:extracellular region"/>
    <property type="evidence" value="ECO:0007669"/>
    <property type="project" value="TreeGrafter"/>
</dbReference>
<protein>
    <submittedName>
        <fullName evidence="12">L,D-transpeptidase</fullName>
    </submittedName>
</protein>
<keyword evidence="3" id="KW-0328">Glycosyltransferase</keyword>
<dbReference type="GO" id="GO:0016757">
    <property type="term" value="F:glycosyltransferase activity"/>
    <property type="evidence" value="ECO:0007669"/>
    <property type="project" value="UniProtKB-KW"/>
</dbReference>
<dbReference type="PROSITE" id="PS52029">
    <property type="entry name" value="LD_TPASE"/>
    <property type="match status" value="1"/>
</dbReference>
<evidence type="ECO:0000256" key="7">
    <source>
        <dbReference type="ARBA" id="ARBA00022984"/>
    </source>
</evidence>
<accession>A0A6N6MXX3</accession>
<evidence type="ECO:0000256" key="8">
    <source>
        <dbReference type="ARBA" id="ARBA00023316"/>
    </source>
</evidence>
<evidence type="ECO:0000256" key="9">
    <source>
        <dbReference type="PROSITE-ProRule" id="PRU01373"/>
    </source>
</evidence>